<protein>
    <submittedName>
        <fullName evidence="1">Uncharacterized protein</fullName>
    </submittedName>
</protein>
<reference evidence="1 2" key="1">
    <citation type="submission" date="2016-10" db="EMBL/GenBank/DDBJ databases">
        <authorList>
            <person name="de Groot N.N."/>
        </authorList>
    </citation>
    <scope>NUCLEOTIDE SEQUENCE [LARGE SCALE GENOMIC DNA]</scope>
    <source>
        <strain evidence="1 2">CGMCC 4.6858</strain>
    </source>
</reference>
<proteinExistence type="predicted"/>
<dbReference type="RefSeq" id="WP_139175760.1">
    <property type="nucleotide sequence ID" value="NZ_FMZM01000013.1"/>
</dbReference>
<gene>
    <name evidence="1" type="ORF">SAMN05421872_113134</name>
</gene>
<dbReference type="AlphaFoldDB" id="A0A1G6ZFW3"/>
<dbReference type="Proteomes" id="UP000199034">
    <property type="component" value="Unassembled WGS sequence"/>
</dbReference>
<organism evidence="1 2">
    <name type="scientific">Nocardioides lianchengensis</name>
    <dbReference type="NCBI Taxonomy" id="1045774"/>
    <lineage>
        <taxon>Bacteria</taxon>
        <taxon>Bacillati</taxon>
        <taxon>Actinomycetota</taxon>
        <taxon>Actinomycetes</taxon>
        <taxon>Propionibacteriales</taxon>
        <taxon>Nocardioidaceae</taxon>
        <taxon>Nocardioides</taxon>
    </lineage>
</organism>
<dbReference type="STRING" id="1045774.SAMN05421872_113134"/>
<evidence type="ECO:0000313" key="1">
    <source>
        <dbReference type="EMBL" id="SDE01574.1"/>
    </source>
</evidence>
<name>A0A1G6ZFW3_9ACTN</name>
<dbReference type="OrthoDB" id="3534574at2"/>
<keyword evidence="2" id="KW-1185">Reference proteome</keyword>
<accession>A0A1G6ZFW3</accession>
<evidence type="ECO:0000313" key="2">
    <source>
        <dbReference type="Proteomes" id="UP000199034"/>
    </source>
</evidence>
<sequence>MSEPVRRPLVPLLAALAVLLVVAAVVVGVVLGRGDDEPAVASGTSASAPADVLTPTGYDALLDAVRGEQDGTEAFALLVRADEAFVDLPRDATSQRSATWRWDGELTPDSEGSTGAARFDLADLDVAVLRSLVDRAEAEVEEPTGWTVDVSGPRDPGGDAIRVSVLNAQGDSAVVVAALDGTVRAGG</sequence>
<dbReference type="EMBL" id="FMZM01000013">
    <property type="protein sequence ID" value="SDE01574.1"/>
    <property type="molecule type" value="Genomic_DNA"/>
</dbReference>